<dbReference type="GO" id="GO:0016301">
    <property type="term" value="F:kinase activity"/>
    <property type="evidence" value="ECO:0007669"/>
    <property type="project" value="UniProtKB-KW"/>
</dbReference>
<evidence type="ECO:0000313" key="1">
    <source>
        <dbReference type="EMBL" id="OMO53989.1"/>
    </source>
</evidence>
<protein>
    <submittedName>
        <fullName evidence="1">Myosin light chain kinase, smooth muscle isoform 1</fullName>
    </submittedName>
</protein>
<keyword evidence="2" id="KW-1185">Reference proteome</keyword>
<dbReference type="EMBL" id="AWWV01015058">
    <property type="protein sequence ID" value="OMO53989.1"/>
    <property type="molecule type" value="Genomic_DNA"/>
</dbReference>
<name>A0A1R3G7C8_COCAP</name>
<sequence length="108" mass="12185">MDNSLLCDLFGHEEFKFGSESNIISAWEISAKGKANGNRRFLRIKKAARNKVRMEVRRTSEERTEVYTQGPKSAKWNIHVVDTIELTKALVSYDGSKVPVGMVVADPE</sequence>
<keyword evidence="1" id="KW-0418">Kinase</keyword>
<dbReference type="AlphaFoldDB" id="A0A1R3G7C8"/>
<dbReference type="Proteomes" id="UP000188268">
    <property type="component" value="Unassembled WGS sequence"/>
</dbReference>
<reference evidence="1 2" key="1">
    <citation type="submission" date="2013-09" db="EMBL/GenBank/DDBJ databases">
        <title>Corchorus capsularis genome sequencing.</title>
        <authorList>
            <person name="Alam M."/>
            <person name="Haque M.S."/>
            <person name="Islam M.S."/>
            <person name="Emdad E.M."/>
            <person name="Islam M.M."/>
            <person name="Ahmed B."/>
            <person name="Halim A."/>
            <person name="Hossen Q.M.M."/>
            <person name="Hossain M.Z."/>
            <person name="Ahmed R."/>
            <person name="Khan M.M."/>
            <person name="Islam R."/>
            <person name="Rashid M.M."/>
            <person name="Khan S.A."/>
            <person name="Rahman M.S."/>
            <person name="Alam M."/>
        </authorList>
    </citation>
    <scope>NUCLEOTIDE SEQUENCE [LARGE SCALE GENOMIC DNA]</scope>
    <source>
        <strain evidence="2">cv. CVL-1</strain>
        <tissue evidence="1">Whole seedling</tissue>
    </source>
</reference>
<comment type="caution">
    <text evidence="1">The sequence shown here is derived from an EMBL/GenBank/DDBJ whole genome shotgun (WGS) entry which is preliminary data.</text>
</comment>
<keyword evidence="1" id="KW-0808">Transferase</keyword>
<dbReference type="Gramene" id="OMO53989">
    <property type="protein sequence ID" value="OMO53989"/>
    <property type="gene ID" value="CCACVL1_28154"/>
</dbReference>
<accession>A0A1R3G7C8</accession>
<gene>
    <name evidence="1" type="ORF">CCACVL1_28154</name>
</gene>
<evidence type="ECO:0000313" key="2">
    <source>
        <dbReference type="Proteomes" id="UP000188268"/>
    </source>
</evidence>
<proteinExistence type="predicted"/>
<organism evidence="1 2">
    <name type="scientific">Corchorus capsularis</name>
    <name type="common">Jute</name>
    <dbReference type="NCBI Taxonomy" id="210143"/>
    <lineage>
        <taxon>Eukaryota</taxon>
        <taxon>Viridiplantae</taxon>
        <taxon>Streptophyta</taxon>
        <taxon>Embryophyta</taxon>
        <taxon>Tracheophyta</taxon>
        <taxon>Spermatophyta</taxon>
        <taxon>Magnoliopsida</taxon>
        <taxon>eudicotyledons</taxon>
        <taxon>Gunneridae</taxon>
        <taxon>Pentapetalae</taxon>
        <taxon>rosids</taxon>
        <taxon>malvids</taxon>
        <taxon>Malvales</taxon>
        <taxon>Malvaceae</taxon>
        <taxon>Grewioideae</taxon>
        <taxon>Apeibeae</taxon>
        <taxon>Corchorus</taxon>
    </lineage>
</organism>